<sequence length="56" mass="6209">LGQVKAGDEILAVNGHRVADMSYTEWKNSMEDALQQGSLLMDIRRHGKNSKSTPSH</sequence>
<feature type="domain" description="PDZ" evidence="1">
    <location>
        <begin position="1"/>
        <end position="45"/>
    </location>
</feature>
<dbReference type="SUPFAM" id="SSF50156">
    <property type="entry name" value="PDZ domain-like"/>
    <property type="match status" value="1"/>
</dbReference>
<dbReference type="InterPro" id="IPR029978">
    <property type="entry name" value="LMO-7"/>
</dbReference>
<dbReference type="InterPro" id="IPR036034">
    <property type="entry name" value="PDZ_sf"/>
</dbReference>
<evidence type="ECO:0000313" key="3">
    <source>
        <dbReference type="Proteomes" id="UP001529510"/>
    </source>
</evidence>
<dbReference type="InterPro" id="IPR001478">
    <property type="entry name" value="PDZ"/>
</dbReference>
<dbReference type="EMBL" id="JAMKFB020000009">
    <property type="protein sequence ID" value="KAL0184164.1"/>
    <property type="molecule type" value="Genomic_DNA"/>
</dbReference>
<gene>
    <name evidence="2" type="ORF">M9458_019860</name>
</gene>
<dbReference type="Proteomes" id="UP001529510">
    <property type="component" value="Unassembled WGS sequence"/>
</dbReference>
<keyword evidence="3" id="KW-1185">Reference proteome</keyword>
<comment type="caution">
    <text evidence="2">The sequence shown here is derived from an EMBL/GenBank/DDBJ whole genome shotgun (WGS) entry which is preliminary data.</text>
</comment>
<evidence type="ECO:0000259" key="1">
    <source>
        <dbReference type="PROSITE" id="PS50106"/>
    </source>
</evidence>
<dbReference type="AlphaFoldDB" id="A0ABD0QDB2"/>
<dbReference type="PANTHER" id="PTHR46767">
    <property type="entry name" value="LIM DOMAIN ONLY PROTEIN 7"/>
    <property type="match status" value="1"/>
</dbReference>
<dbReference type="Gene3D" id="2.30.42.10">
    <property type="match status" value="1"/>
</dbReference>
<reference evidence="2 3" key="1">
    <citation type="submission" date="2024-05" db="EMBL/GenBank/DDBJ databases">
        <title>Genome sequencing and assembly of Indian major carp, Cirrhinus mrigala (Hamilton, 1822).</title>
        <authorList>
            <person name="Mohindra V."/>
            <person name="Chowdhury L.M."/>
            <person name="Lal K."/>
            <person name="Jena J.K."/>
        </authorList>
    </citation>
    <scope>NUCLEOTIDE SEQUENCE [LARGE SCALE GENOMIC DNA]</scope>
    <source>
        <strain evidence="2">CM1030</strain>
        <tissue evidence="2">Blood</tissue>
    </source>
</reference>
<proteinExistence type="predicted"/>
<evidence type="ECO:0000313" key="2">
    <source>
        <dbReference type="EMBL" id="KAL0184164.1"/>
    </source>
</evidence>
<accession>A0ABD0QDB2</accession>
<organism evidence="2 3">
    <name type="scientific">Cirrhinus mrigala</name>
    <name type="common">Mrigala</name>
    <dbReference type="NCBI Taxonomy" id="683832"/>
    <lineage>
        <taxon>Eukaryota</taxon>
        <taxon>Metazoa</taxon>
        <taxon>Chordata</taxon>
        <taxon>Craniata</taxon>
        <taxon>Vertebrata</taxon>
        <taxon>Euteleostomi</taxon>
        <taxon>Actinopterygii</taxon>
        <taxon>Neopterygii</taxon>
        <taxon>Teleostei</taxon>
        <taxon>Ostariophysi</taxon>
        <taxon>Cypriniformes</taxon>
        <taxon>Cyprinidae</taxon>
        <taxon>Labeoninae</taxon>
        <taxon>Labeonini</taxon>
        <taxon>Cirrhinus</taxon>
    </lineage>
</organism>
<name>A0ABD0QDB2_CIRMR</name>
<protein>
    <recommendedName>
        <fullName evidence="1">PDZ domain-containing protein</fullName>
    </recommendedName>
</protein>
<dbReference type="PROSITE" id="PS50106">
    <property type="entry name" value="PDZ"/>
    <property type="match status" value="1"/>
</dbReference>
<feature type="non-terminal residue" evidence="2">
    <location>
        <position position="1"/>
    </location>
</feature>
<dbReference type="PANTHER" id="PTHR46767:SF1">
    <property type="entry name" value="LIM DOMAIN ONLY PROTEIN 7"/>
    <property type="match status" value="1"/>
</dbReference>